<dbReference type="EMBL" id="BPQG01000011">
    <property type="protein sequence ID" value="GJD43322.1"/>
    <property type="molecule type" value="Genomic_DNA"/>
</dbReference>
<dbReference type="RefSeq" id="WP_147828164.1">
    <property type="nucleotide sequence ID" value="NZ_BPQG01000011.1"/>
</dbReference>
<gene>
    <name evidence="3" type="ORF">AFCDBAGC_1174</name>
</gene>
<comment type="caution">
    <text evidence="3">The sequence shown here is derived from an EMBL/GenBank/DDBJ whole genome shotgun (WGS) entry which is preliminary data.</text>
</comment>
<name>A0ABQ4QDY3_9HYPH</name>
<dbReference type="Pfam" id="PF03979">
    <property type="entry name" value="Sigma70_r1_1"/>
    <property type="match status" value="1"/>
</dbReference>
<evidence type="ECO:0000313" key="4">
    <source>
        <dbReference type="Proteomes" id="UP001055117"/>
    </source>
</evidence>
<feature type="domain" description="RNA polymerase sigma factor 70 region 1.1" evidence="2">
    <location>
        <begin position="75"/>
        <end position="120"/>
    </location>
</feature>
<evidence type="ECO:0000259" key="2">
    <source>
        <dbReference type="Pfam" id="PF03979"/>
    </source>
</evidence>
<accession>A0ABQ4QDY3</accession>
<dbReference type="Proteomes" id="UP001055117">
    <property type="component" value="Unassembled WGS sequence"/>
</dbReference>
<evidence type="ECO:0000313" key="3">
    <source>
        <dbReference type="EMBL" id="GJD43322.1"/>
    </source>
</evidence>
<dbReference type="InterPro" id="IPR007127">
    <property type="entry name" value="RNA_pol_sigma_70_r1_1"/>
</dbReference>
<feature type="region of interest" description="Disordered" evidence="1">
    <location>
        <begin position="1"/>
        <end position="34"/>
    </location>
</feature>
<evidence type="ECO:0000256" key="1">
    <source>
        <dbReference type="SAM" id="MobiDB-lite"/>
    </source>
</evidence>
<reference evidence="3 4" key="1">
    <citation type="journal article" date="2021" name="Front. Microbiol.">
        <title>Comprehensive Comparative Genomics and Phenotyping of Methylobacterium Species.</title>
        <authorList>
            <person name="Alessa O."/>
            <person name="Ogura Y."/>
            <person name="Fujitani Y."/>
            <person name="Takami H."/>
            <person name="Hayashi T."/>
            <person name="Sahin N."/>
            <person name="Tani A."/>
        </authorList>
    </citation>
    <scope>NUCLEOTIDE SEQUENCE [LARGE SCALE GENOMIC DNA]</scope>
    <source>
        <strain evidence="3 4">DSM 23679</strain>
    </source>
</reference>
<feature type="compositionally biased region" description="Basic and acidic residues" evidence="1">
    <location>
        <begin position="1"/>
        <end position="33"/>
    </location>
</feature>
<dbReference type="Gene3D" id="1.10.220.120">
    <property type="entry name" value="Sigma-70 factor, region 1.1"/>
    <property type="match status" value="1"/>
</dbReference>
<organism evidence="3 4">
    <name type="scientific">Methylobacterium cerastii</name>
    <dbReference type="NCBI Taxonomy" id="932741"/>
    <lineage>
        <taxon>Bacteria</taxon>
        <taxon>Pseudomonadati</taxon>
        <taxon>Pseudomonadota</taxon>
        <taxon>Alphaproteobacteria</taxon>
        <taxon>Hyphomicrobiales</taxon>
        <taxon>Methylobacteriaceae</taxon>
        <taxon>Methylobacterium</taxon>
    </lineage>
</organism>
<proteinExistence type="predicted"/>
<sequence length="122" mass="13217">MGKRDSGKRDTGKDEPGKRGPDKREPAGDDAQVRRQRVIDGLLADALRPAFSTAGPSREMLAPDIQGAIDALLAMATARKSRCLTYEDLEEALPARDVSAEDLEAIFWILAEHGIEVEDGEG</sequence>
<keyword evidence="4" id="KW-1185">Reference proteome</keyword>
<dbReference type="InterPro" id="IPR042189">
    <property type="entry name" value="RNA_pol_sigma_70_r1_1_sf"/>
</dbReference>
<protein>
    <recommendedName>
        <fullName evidence="2">RNA polymerase sigma factor 70 region 1.1 domain-containing protein</fullName>
    </recommendedName>
</protein>